<evidence type="ECO:0000256" key="1">
    <source>
        <dbReference type="SAM" id="MobiDB-lite"/>
    </source>
</evidence>
<accession>A0ABP7E588</accession>
<evidence type="ECO:0000313" key="2">
    <source>
        <dbReference type="EMBL" id="GAA3713592.1"/>
    </source>
</evidence>
<dbReference type="Proteomes" id="UP001499884">
    <property type="component" value="Unassembled WGS sequence"/>
</dbReference>
<reference evidence="3" key="1">
    <citation type="journal article" date="2019" name="Int. J. Syst. Evol. Microbiol.">
        <title>The Global Catalogue of Microorganisms (GCM) 10K type strain sequencing project: providing services to taxonomists for standard genome sequencing and annotation.</title>
        <authorList>
            <consortium name="The Broad Institute Genomics Platform"/>
            <consortium name="The Broad Institute Genome Sequencing Center for Infectious Disease"/>
            <person name="Wu L."/>
            <person name="Ma J."/>
        </authorList>
    </citation>
    <scope>NUCLEOTIDE SEQUENCE [LARGE SCALE GENOMIC DNA]</scope>
    <source>
        <strain evidence="3">JCM 30846</strain>
    </source>
</reference>
<sequence length="145" mass="15279">MPIRPRIGGTAAGKAAEAADTGMAVAMPGNPEKAFAVADMRLPAVLGWWCGGALVAHGRAGGAGRRPPRGRVVRDQTEGRTALQTRSRSMWRREVSRGSARTAAAAAARPVRVPESLMPTRLFAGSCHESLSAHGGRQEVFHQMA</sequence>
<keyword evidence="3" id="KW-1185">Reference proteome</keyword>
<protein>
    <submittedName>
        <fullName evidence="2">Uncharacterized protein</fullName>
    </submittedName>
</protein>
<gene>
    <name evidence="2" type="ORF">GCM10023082_09170</name>
</gene>
<name>A0ABP7E588_9ACTN</name>
<proteinExistence type="predicted"/>
<evidence type="ECO:0000313" key="3">
    <source>
        <dbReference type="Proteomes" id="UP001499884"/>
    </source>
</evidence>
<comment type="caution">
    <text evidence="2">The sequence shown here is derived from an EMBL/GenBank/DDBJ whole genome shotgun (WGS) entry which is preliminary data.</text>
</comment>
<organism evidence="2 3">
    <name type="scientific">Streptomyces tremellae</name>
    <dbReference type="NCBI Taxonomy" id="1124239"/>
    <lineage>
        <taxon>Bacteria</taxon>
        <taxon>Bacillati</taxon>
        <taxon>Actinomycetota</taxon>
        <taxon>Actinomycetes</taxon>
        <taxon>Kitasatosporales</taxon>
        <taxon>Streptomycetaceae</taxon>
        <taxon>Streptomyces</taxon>
    </lineage>
</organism>
<dbReference type="EMBL" id="BAABEP010000003">
    <property type="protein sequence ID" value="GAA3713592.1"/>
    <property type="molecule type" value="Genomic_DNA"/>
</dbReference>
<feature type="region of interest" description="Disordered" evidence="1">
    <location>
        <begin position="59"/>
        <end position="103"/>
    </location>
</feature>